<evidence type="ECO:0000313" key="2">
    <source>
        <dbReference type="EMBL" id="CAJ61132.1"/>
    </source>
</evidence>
<dbReference type="AlphaFoldDB" id="Q0RMW4"/>
<feature type="region of interest" description="Disordered" evidence="1">
    <location>
        <begin position="33"/>
        <end position="55"/>
    </location>
</feature>
<organism evidence="2 3">
    <name type="scientific">Frankia alni (strain DSM 45986 / CECT 9034 / ACN14a)</name>
    <dbReference type="NCBI Taxonomy" id="326424"/>
    <lineage>
        <taxon>Bacteria</taxon>
        <taxon>Bacillati</taxon>
        <taxon>Actinomycetota</taxon>
        <taxon>Actinomycetes</taxon>
        <taxon>Frankiales</taxon>
        <taxon>Frankiaceae</taxon>
        <taxon>Frankia</taxon>
    </lineage>
</organism>
<reference evidence="2 3" key="1">
    <citation type="journal article" date="2007" name="Genome Res.">
        <title>Genome characteristics of facultatively symbiotic Frankia sp. strains reflect host range and host plant biogeography.</title>
        <authorList>
            <person name="Normand P."/>
            <person name="Lapierre P."/>
            <person name="Tisa L.S."/>
            <person name="Gogarten J.P."/>
            <person name="Alloisio N."/>
            <person name="Bagnarol E."/>
            <person name="Bassi C.A."/>
            <person name="Berry A.M."/>
            <person name="Bickhart D.M."/>
            <person name="Choisne N."/>
            <person name="Couloux A."/>
            <person name="Cournoyer B."/>
            <person name="Cruveiller S."/>
            <person name="Daubin V."/>
            <person name="Demange N."/>
            <person name="Francino M.P."/>
            <person name="Goltsman E."/>
            <person name="Huang Y."/>
            <person name="Kopp O.R."/>
            <person name="Labarre L."/>
            <person name="Lapidus A."/>
            <person name="Lavire C."/>
            <person name="Marechal J."/>
            <person name="Martinez M."/>
            <person name="Mastronunzio J.E."/>
            <person name="Mullin B.C."/>
            <person name="Niemann J."/>
            <person name="Pujic P."/>
            <person name="Rawnsley T."/>
            <person name="Rouy Z."/>
            <person name="Schenowitz C."/>
            <person name="Sellstedt A."/>
            <person name="Tavares F."/>
            <person name="Tomkins J.P."/>
            <person name="Vallenet D."/>
            <person name="Valverde C."/>
            <person name="Wall L.G."/>
            <person name="Wang Y."/>
            <person name="Medigue C."/>
            <person name="Benson D.R."/>
        </authorList>
    </citation>
    <scope>NUCLEOTIDE SEQUENCE [LARGE SCALE GENOMIC DNA]</scope>
    <source>
        <strain evidence="3">DSM 45986 / CECT 9034 / ACN14a</strain>
    </source>
</reference>
<dbReference type="Proteomes" id="UP000000657">
    <property type="component" value="Chromosome"/>
</dbReference>
<dbReference type="KEGG" id="fal:FRAAL2483"/>
<name>Q0RMW4_FRAAA</name>
<sequence>MRMVMVDVAHGAAPPAGGIGQPAERLADLVPGGRRPDVIGDDQAPGSISGRRGRATRFRGTPWSVKATPVVGSRSGHSSRVSA</sequence>
<proteinExistence type="predicted"/>
<dbReference type="HOGENOM" id="CLU_2537628_0_0_11"/>
<accession>Q0RMW4</accession>
<evidence type="ECO:0000256" key="1">
    <source>
        <dbReference type="SAM" id="MobiDB-lite"/>
    </source>
</evidence>
<dbReference type="EMBL" id="CT573213">
    <property type="protein sequence ID" value="CAJ61132.1"/>
    <property type="molecule type" value="Genomic_DNA"/>
</dbReference>
<evidence type="ECO:0000313" key="3">
    <source>
        <dbReference type="Proteomes" id="UP000000657"/>
    </source>
</evidence>
<gene>
    <name evidence="2" type="ordered locus">FRAAL2483</name>
</gene>
<protein>
    <submittedName>
        <fullName evidence="2">Uncharacterized protein</fullName>
    </submittedName>
</protein>
<keyword evidence="3" id="KW-1185">Reference proteome</keyword>